<dbReference type="GO" id="GO:0003676">
    <property type="term" value="F:nucleic acid binding"/>
    <property type="evidence" value="ECO:0007669"/>
    <property type="project" value="InterPro"/>
</dbReference>
<protein>
    <submittedName>
        <fullName evidence="1">Uncharacterized protein</fullName>
    </submittedName>
</protein>
<dbReference type="InterPro" id="IPR036397">
    <property type="entry name" value="RNaseH_sf"/>
</dbReference>
<evidence type="ECO:0000313" key="2">
    <source>
        <dbReference type="Proteomes" id="UP000054995"/>
    </source>
</evidence>
<dbReference type="Gene3D" id="3.30.420.10">
    <property type="entry name" value="Ribonuclease H-like superfamily/Ribonuclease H"/>
    <property type="match status" value="1"/>
</dbReference>
<dbReference type="EMBL" id="JYDT01000133">
    <property type="protein sequence ID" value="KRY83702.1"/>
    <property type="molecule type" value="Genomic_DNA"/>
</dbReference>
<evidence type="ECO:0000313" key="1">
    <source>
        <dbReference type="EMBL" id="KRY83702.1"/>
    </source>
</evidence>
<accession>A0A0V1FCA7</accession>
<keyword evidence="2" id="KW-1185">Reference proteome</keyword>
<proteinExistence type="predicted"/>
<dbReference type="Proteomes" id="UP000054995">
    <property type="component" value="Unassembled WGS sequence"/>
</dbReference>
<reference evidence="1 2" key="1">
    <citation type="submission" date="2015-01" db="EMBL/GenBank/DDBJ databases">
        <title>Evolution of Trichinella species and genotypes.</title>
        <authorList>
            <person name="Korhonen P.K."/>
            <person name="Edoardo P."/>
            <person name="Giuseppe L.R."/>
            <person name="Gasser R.B."/>
        </authorList>
    </citation>
    <scope>NUCLEOTIDE SEQUENCE [LARGE SCALE GENOMIC DNA]</scope>
    <source>
        <strain evidence="1">ISS470</strain>
    </source>
</reference>
<dbReference type="AlphaFoldDB" id="A0A0V1FCA7"/>
<sequence>MDCLISSSQITVRSSHHKYFRKYLNEGGIKQIASAPFHLSSSSQAERMVPTTKVSLSTVAQREWEYNLANFLFCLCVTFCTTAGNSATELLIDRQL</sequence>
<name>A0A0V1FCA7_TRIPS</name>
<comment type="caution">
    <text evidence="1">The sequence shown here is derived from an EMBL/GenBank/DDBJ whole genome shotgun (WGS) entry which is preliminary data.</text>
</comment>
<organism evidence="1 2">
    <name type="scientific">Trichinella pseudospiralis</name>
    <name type="common">Parasitic roundworm</name>
    <dbReference type="NCBI Taxonomy" id="6337"/>
    <lineage>
        <taxon>Eukaryota</taxon>
        <taxon>Metazoa</taxon>
        <taxon>Ecdysozoa</taxon>
        <taxon>Nematoda</taxon>
        <taxon>Enoplea</taxon>
        <taxon>Dorylaimia</taxon>
        <taxon>Trichinellida</taxon>
        <taxon>Trichinellidae</taxon>
        <taxon>Trichinella</taxon>
    </lineage>
</organism>
<dbReference type="OrthoDB" id="5832102at2759"/>
<gene>
    <name evidence="1" type="ORF">T4D_14111</name>
</gene>